<evidence type="ECO:0000313" key="1">
    <source>
        <dbReference type="EMBL" id="KAF7512877.1"/>
    </source>
</evidence>
<dbReference type="Proteomes" id="UP000606974">
    <property type="component" value="Unassembled WGS sequence"/>
</dbReference>
<sequence>MYYNSLLRDMRGEIFRHVIPATVVVIIPNYKLLTLIVVRLLETLRAVFANSGTVATVPWYGSNETAFFLFQHNGTYI</sequence>
<dbReference type="AlphaFoldDB" id="A0A8H7E893"/>
<dbReference type="EMBL" id="JAACFV010000009">
    <property type="protein sequence ID" value="KAF7512877.1"/>
    <property type="molecule type" value="Genomic_DNA"/>
</dbReference>
<proteinExistence type="predicted"/>
<keyword evidence="2" id="KW-1185">Reference proteome</keyword>
<comment type="caution">
    <text evidence="1">The sequence shown here is derived from an EMBL/GenBank/DDBJ whole genome shotgun (WGS) entry which is preliminary data.</text>
</comment>
<accession>A0A8H7E893</accession>
<name>A0A8H7E893_9EURO</name>
<organism evidence="1 2">
    <name type="scientific">Endocarpon pusillum</name>
    <dbReference type="NCBI Taxonomy" id="364733"/>
    <lineage>
        <taxon>Eukaryota</taxon>
        <taxon>Fungi</taxon>
        <taxon>Dikarya</taxon>
        <taxon>Ascomycota</taxon>
        <taxon>Pezizomycotina</taxon>
        <taxon>Eurotiomycetes</taxon>
        <taxon>Chaetothyriomycetidae</taxon>
        <taxon>Verrucariales</taxon>
        <taxon>Verrucariaceae</taxon>
        <taxon>Endocarpon</taxon>
    </lineage>
</organism>
<protein>
    <submittedName>
        <fullName evidence="1">Uncharacterized protein</fullName>
    </submittedName>
</protein>
<evidence type="ECO:0000313" key="2">
    <source>
        <dbReference type="Proteomes" id="UP000606974"/>
    </source>
</evidence>
<reference evidence="1" key="1">
    <citation type="submission" date="2020-02" db="EMBL/GenBank/DDBJ databases">
        <authorList>
            <person name="Palmer J.M."/>
        </authorList>
    </citation>
    <scope>NUCLEOTIDE SEQUENCE</scope>
    <source>
        <strain evidence="1">EPUS1.4</strain>
        <tissue evidence="1">Thallus</tissue>
    </source>
</reference>
<gene>
    <name evidence="1" type="ORF">GJ744_011980</name>
</gene>